<sequence length="111" mass="12900">MDYRNLNKATRKDHFPLSFIDQILDRLAGKEFYCFLDGYSGYNQIVIAPEDQQRTTFTCPYGTFAFRRMPFGLCNASATFQRCMMALFSDLIESAMEVFMDDFSVFGESFK</sequence>
<organism evidence="2 3">
    <name type="scientific">Trifolium medium</name>
    <dbReference type="NCBI Taxonomy" id="97028"/>
    <lineage>
        <taxon>Eukaryota</taxon>
        <taxon>Viridiplantae</taxon>
        <taxon>Streptophyta</taxon>
        <taxon>Embryophyta</taxon>
        <taxon>Tracheophyta</taxon>
        <taxon>Spermatophyta</taxon>
        <taxon>Magnoliopsida</taxon>
        <taxon>eudicotyledons</taxon>
        <taxon>Gunneridae</taxon>
        <taxon>Pentapetalae</taxon>
        <taxon>rosids</taxon>
        <taxon>fabids</taxon>
        <taxon>Fabales</taxon>
        <taxon>Fabaceae</taxon>
        <taxon>Papilionoideae</taxon>
        <taxon>50 kb inversion clade</taxon>
        <taxon>NPAAA clade</taxon>
        <taxon>Hologalegina</taxon>
        <taxon>IRL clade</taxon>
        <taxon>Trifolieae</taxon>
        <taxon>Trifolium</taxon>
    </lineage>
</organism>
<dbReference type="EMBL" id="LXQA010228490">
    <property type="protein sequence ID" value="MCI35926.1"/>
    <property type="molecule type" value="Genomic_DNA"/>
</dbReference>
<feature type="domain" description="Reverse transcriptase" evidence="1">
    <location>
        <begin position="1"/>
        <end position="109"/>
    </location>
</feature>
<dbReference type="Gene3D" id="3.10.10.10">
    <property type="entry name" value="HIV Type 1 Reverse Transcriptase, subunit A, domain 1"/>
    <property type="match status" value="1"/>
</dbReference>
<dbReference type="PANTHER" id="PTHR24559">
    <property type="entry name" value="TRANSPOSON TY3-I GAG-POL POLYPROTEIN"/>
    <property type="match status" value="1"/>
</dbReference>
<comment type="caution">
    <text evidence="2">The sequence shown here is derived from an EMBL/GenBank/DDBJ whole genome shotgun (WGS) entry which is preliminary data.</text>
</comment>
<dbReference type="InterPro" id="IPR053134">
    <property type="entry name" value="RNA-dir_DNA_polymerase"/>
</dbReference>
<dbReference type="SUPFAM" id="SSF56672">
    <property type="entry name" value="DNA/RNA polymerases"/>
    <property type="match status" value="1"/>
</dbReference>
<dbReference type="Pfam" id="PF00078">
    <property type="entry name" value="RVT_1"/>
    <property type="match status" value="1"/>
</dbReference>
<evidence type="ECO:0000313" key="3">
    <source>
        <dbReference type="Proteomes" id="UP000265520"/>
    </source>
</evidence>
<protein>
    <recommendedName>
        <fullName evidence="1">Reverse transcriptase domain-containing protein</fullName>
    </recommendedName>
</protein>
<dbReference type="Gene3D" id="3.30.70.270">
    <property type="match status" value="1"/>
</dbReference>
<evidence type="ECO:0000313" key="2">
    <source>
        <dbReference type="EMBL" id="MCI35926.1"/>
    </source>
</evidence>
<accession>A0A392RJC4</accession>
<evidence type="ECO:0000259" key="1">
    <source>
        <dbReference type="Pfam" id="PF00078"/>
    </source>
</evidence>
<feature type="non-terminal residue" evidence="2">
    <location>
        <position position="111"/>
    </location>
</feature>
<dbReference type="PANTHER" id="PTHR24559:SF444">
    <property type="entry name" value="REVERSE TRANSCRIPTASE DOMAIN-CONTAINING PROTEIN"/>
    <property type="match status" value="1"/>
</dbReference>
<dbReference type="InterPro" id="IPR000477">
    <property type="entry name" value="RT_dom"/>
</dbReference>
<dbReference type="Proteomes" id="UP000265520">
    <property type="component" value="Unassembled WGS sequence"/>
</dbReference>
<keyword evidence="3" id="KW-1185">Reference proteome</keyword>
<proteinExistence type="predicted"/>
<dbReference type="InterPro" id="IPR043502">
    <property type="entry name" value="DNA/RNA_pol_sf"/>
</dbReference>
<reference evidence="2 3" key="1">
    <citation type="journal article" date="2018" name="Front. Plant Sci.">
        <title>Red Clover (Trifolium pratense) and Zigzag Clover (T. medium) - A Picture of Genomic Similarities and Differences.</title>
        <authorList>
            <person name="Dluhosova J."/>
            <person name="Istvanek J."/>
            <person name="Nedelnik J."/>
            <person name="Repkova J."/>
        </authorList>
    </citation>
    <scope>NUCLEOTIDE SEQUENCE [LARGE SCALE GENOMIC DNA]</scope>
    <source>
        <strain evidence="3">cv. 10/8</strain>
        <tissue evidence="2">Leaf</tissue>
    </source>
</reference>
<dbReference type="CDD" id="cd01647">
    <property type="entry name" value="RT_LTR"/>
    <property type="match status" value="1"/>
</dbReference>
<name>A0A392RJC4_9FABA</name>
<dbReference type="InterPro" id="IPR043128">
    <property type="entry name" value="Rev_trsase/Diguanyl_cyclase"/>
</dbReference>
<dbReference type="AlphaFoldDB" id="A0A392RJC4"/>